<keyword evidence="4" id="KW-1185">Reference proteome</keyword>
<organism evidence="3 4">
    <name type="scientific">Undibacterium rivi</name>
    <dbReference type="NCBI Taxonomy" id="2828729"/>
    <lineage>
        <taxon>Bacteria</taxon>
        <taxon>Pseudomonadati</taxon>
        <taxon>Pseudomonadota</taxon>
        <taxon>Betaproteobacteria</taxon>
        <taxon>Burkholderiales</taxon>
        <taxon>Oxalobacteraceae</taxon>
        <taxon>Undibacterium</taxon>
    </lineage>
</organism>
<accession>A0ABS5H6Z5</accession>
<feature type="domain" description="Fe/B12 periplasmic-binding" evidence="2">
    <location>
        <begin position="24"/>
        <end position="264"/>
    </location>
</feature>
<dbReference type="PROSITE" id="PS50983">
    <property type="entry name" value="FE_B12_PBP"/>
    <property type="match status" value="1"/>
</dbReference>
<dbReference type="Proteomes" id="UP000682982">
    <property type="component" value="Unassembled WGS sequence"/>
</dbReference>
<gene>
    <name evidence="3" type="ORF">KDM87_15080</name>
</gene>
<dbReference type="InterPro" id="IPR054828">
    <property type="entry name" value="Vit_B12_bind_prot"/>
</dbReference>
<evidence type="ECO:0000313" key="4">
    <source>
        <dbReference type="Proteomes" id="UP000682982"/>
    </source>
</evidence>
<evidence type="ECO:0000256" key="1">
    <source>
        <dbReference type="ARBA" id="ARBA00022729"/>
    </source>
</evidence>
<dbReference type="InterPro" id="IPR002491">
    <property type="entry name" value="ABC_transptr_periplasmic_BD"/>
</dbReference>
<dbReference type="InterPro" id="IPR050902">
    <property type="entry name" value="ABC_Transporter_SBP"/>
</dbReference>
<dbReference type="PANTHER" id="PTHR30535:SF35">
    <property type="entry name" value="PERIPLASMIC BINDING PROTEIN"/>
    <property type="match status" value="1"/>
</dbReference>
<sequence length="264" mass="29181">MTNDVSLTDAIGQQHQPVAAAQARIVSLVPSITELICDLGLASSLVGRTGFCIHPADVVQAIPKTGGTKDVNIEKIRRLAPTHLIVNIDENEKPTVDLLAEFIPHVIVTHPNTPRDNLALYRLLGGIFQVEAAAGQLCTAFEKAYADLTMPVNPQRVLYCIWKDPWMSIAGDTYIANMLKLAGCEVWAPENNTLRYPAFSWNDTMAAQFDSVLLSTEPYRFTEAHVDALERQLGKPVQLVDGEMLSWYGSRAIQGLMYLKTLKF</sequence>
<reference evidence="3 4" key="1">
    <citation type="submission" date="2021-04" db="EMBL/GenBank/DDBJ databases">
        <title>novel species isolated from subtropical streams in China.</title>
        <authorList>
            <person name="Lu H."/>
        </authorList>
    </citation>
    <scope>NUCLEOTIDE SEQUENCE [LARGE SCALE GENOMIC DNA]</scope>
    <source>
        <strain evidence="3 4">FT147W</strain>
    </source>
</reference>
<dbReference type="EMBL" id="JAGSPK010000006">
    <property type="protein sequence ID" value="MBR7793914.1"/>
    <property type="molecule type" value="Genomic_DNA"/>
</dbReference>
<dbReference type="PANTHER" id="PTHR30535">
    <property type="entry name" value="VITAMIN B12-BINDING PROTEIN"/>
    <property type="match status" value="1"/>
</dbReference>
<dbReference type="NCBIfam" id="NF038402">
    <property type="entry name" value="TroA_like"/>
    <property type="match status" value="1"/>
</dbReference>
<evidence type="ECO:0000313" key="3">
    <source>
        <dbReference type="EMBL" id="MBR7793914.1"/>
    </source>
</evidence>
<evidence type="ECO:0000259" key="2">
    <source>
        <dbReference type="PROSITE" id="PS50983"/>
    </source>
</evidence>
<name>A0ABS5H6Z5_9BURK</name>
<dbReference type="Pfam" id="PF01497">
    <property type="entry name" value="Peripla_BP_2"/>
    <property type="match status" value="1"/>
</dbReference>
<dbReference type="Gene3D" id="3.40.50.1980">
    <property type="entry name" value="Nitrogenase molybdenum iron protein domain"/>
    <property type="match status" value="2"/>
</dbReference>
<protein>
    <submittedName>
        <fullName evidence="3">ABC transporter substrate-binding protein</fullName>
    </submittedName>
</protein>
<comment type="caution">
    <text evidence="3">The sequence shown here is derived from an EMBL/GenBank/DDBJ whole genome shotgun (WGS) entry which is preliminary data.</text>
</comment>
<dbReference type="SUPFAM" id="SSF53807">
    <property type="entry name" value="Helical backbone' metal receptor"/>
    <property type="match status" value="1"/>
</dbReference>
<proteinExistence type="predicted"/>
<keyword evidence="1" id="KW-0732">Signal</keyword>